<keyword evidence="2" id="KW-1185">Reference proteome</keyword>
<comment type="caution">
    <text evidence="1">The sequence shown here is derived from an EMBL/GenBank/DDBJ whole genome shotgun (WGS) entry which is preliminary data.</text>
</comment>
<sequence length="67" mass="8218">MMKKIYLEKSKQNIVESFSMTNIVYIFQAENITQYRNRRMNTFYKNQTAPEDKSNIIYITKYFIVYI</sequence>
<evidence type="ECO:0000313" key="1">
    <source>
        <dbReference type="EMBL" id="TQM23099.1"/>
    </source>
</evidence>
<accession>A0A543ENK5</accession>
<dbReference type="EMBL" id="VFPD01000001">
    <property type="protein sequence ID" value="TQM23099.1"/>
    <property type="molecule type" value="Genomic_DNA"/>
</dbReference>
<proteinExistence type="predicted"/>
<name>A0A543ENK5_9FLAO</name>
<gene>
    <name evidence="1" type="ORF">FB551_2829</name>
</gene>
<organism evidence="1 2">
    <name type="scientific">Chryseobacterium aquifrigidense</name>
    <dbReference type="NCBI Taxonomy" id="558021"/>
    <lineage>
        <taxon>Bacteria</taxon>
        <taxon>Pseudomonadati</taxon>
        <taxon>Bacteroidota</taxon>
        <taxon>Flavobacteriia</taxon>
        <taxon>Flavobacteriales</taxon>
        <taxon>Weeksellaceae</taxon>
        <taxon>Chryseobacterium group</taxon>
        <taxon>Chryseobacterium</taxon>
    </lineage>
</organism>
<dbReference type="Proteomes" id="UP000316437">
    <property type="component" value="Unassembled WGS sequence"/>
</dbReference>
<protein>
    <submittedName>
        <fullName evidence="1">Uncharacterized protein</fullName>
    </submittedName>
</protein>
<reference evidence="1 2" key="1">
    <citation type="submission" date="2019-06" db="EMBL/GenBank/DDBJ databases">
        <title>Sorghum-associated microbial communities from plants grown in Nebraska, USA.</title>
        <authorList>
            <person name="Schachtman D."/>
        </authorList>
    </citation>
    <scope>NUCLEOTIDE SEQUENCE [LARGE SCALE GENOMIC DNA]</scope>
    <source>
        <strain evidence="1 2">110</strain>
    </source>
</reference>
<dbReference type="AlphaFoldDB" id="A0A543ENK5"/>
<evidence type="ECO:0000313" key="2">
    <source>
        <dbReference type="Proteomes" id="UP000316437"/>
    </source>
</evidence>